<dbReference type="InterPro" id="IPR041492">
    <property type="entry name" value="HAD_2"/>
</dbReference>
<dbReference type="AlphaFoldDB" id="X1SME3"/>
<dbReference type="PANTHER" id="PTHR43434:SF1">
    <property type="entry name" value="PHOSPHOGLYCOLATE PHOSPHATASE"/>
    <property type="match status" value="1"/>
</dbReference>
<feature type="non-terminal residue" evidence="1">
    <location>
        <position position="187"/>
    </location>
</feature>
<dbReference type="GO" id="GO:0006281">
    <property type="term" value="P:DNA repair"/>
    <property type="evidence" value="ECO:0007669"/>
    <property type="project" value="TreeGrafter"/>
</dbReference>
<dbReference type="Gene3D" id="1.10.150.240">
    <property type="entry name" value="Putative phosphatase, domain 2"/>
    <property type="match status" value="1"/>
</dbReference>
<comment type="caution">
    <text evidence="1">The sequence shown here is derived from an EMBL/GenBank/DDBJ whole genome shotgun (WGS) entry which is preliminary data.</text>
</comment>
<dbReference type="PANTHER" id="PTHR43434">
    <property type="entry name" value="PHOSPHOGLYCOLATE PHOSPHATASE"/>
    <property type="match status" value="1"/>
</dbReference>
<dbReference type="NCBIfam" id="TIGR01549">
    <property type="entry name" value="HAD-SF-IA-v1"/>
    <property type="match status" value="1"/>
</dbReference>
<dbReference type="Gene3D" id="3.40.50.1000">
    <property type="entry name" value="HAD superfamily/HAD-like"/>
    <property type="match status" value="1"/>
</dbReference>
<gene>
    <name evidence="1" type="ORF">S12H4_36819</name>
</gene>
<dbReference type="InterPro" id="IPR006439">
    <property type="entry name" value="HAD-SF_hydro_IA"/>
</dbReference>
<dbReference type="Pfam" id="PF13419">
    <property type="entry name" value="HAD_2"/>
    <property type="match status" value="1"/>
</dbReference>
<protein>
    <recommendedName>
        <fullName evidence="2">Phosphoglycolate phosphatase</fullName>
    </recommendedName>
</protein>
<evidence type="ECO:0000313" key="1">
    <source>
        <dbReference type="EMBL" id="GAI94247.1"/>
    </source>
</evidence>
<dbReference type="InterPro" id="IPR036412">
    <property type="entry name" value="HAD-like_sf"/>
</dbReference>
<evidence type="ECO:0008006" key="2">
    <source>
        <dbReference type="Google" id="ProtNLM"/>
    </source>
</evidence>
<dbReference type="GO" id="GO:0008967">
    <property type="term" value="F:phosphoglycolate phosphatase activity"/>
    <property type="evidence" value="ECO:0007669"/>
    <property type="project" value="TreeGrafter"/>
</dbReference>
<organism evidence="1">
    <name type="scientific">marine sediment metagenome</name>
    <dbReference type="NCBI Taxonomy" id="412755"/>
    <lineage>
        <taxon>unclassified sequences</taxon>
        <taxon>metagenomes</taxon>
        <taxon>ecological metagenomes</taxon>
    </lineage>
</organism>
<dbReference type="SUPFAM" id="SSF56784">
    <property type="entry name" value="HAD-like"/>
    <property type="match status" value="1"/>
</dbReference>
<proteinExistence type="predicted"/>
<dbReference type="SFLD" id="SFLDG01129">
    <property type="entry name" value="C1.5:_HAD__Beta-PGM__Phosphata"/>
    <property type="match status" value="1"/>
</dbReference>
<dbReference type="SFLD" id="SFLDS00003">
    <property type="entry name" value="Haloacid_Dehalogenase"/>
    <property type="match status" value="1"/>
</dbReference>
<dbReference type="EMBL" id="BARW01021984">
    <property type="protein sequence ID" value="GAI94247.1"/>
    <property type="molecule type" value="Genomic_DNA"/>
</dbReference>
<sequence length="187" mass="20663">MKTSELTAIQAVVFDFDGTLAQTNINFGLMRDKVIEVATRWDVYRESAQQRYVLEIIDEARDILPDERSRAQFSREAEAAMQMVELVACSSAEPFEGVPEALGRLSECGYRIGIITRNCAGGVRAVMERHHIPHEVLLTRDDVENVKPAPDHLQQALAVLAVPAQRALMVGDHPTDIECGQAAGAYT</sequence>
<name>X1SME3_9ZZZZ</name>
<dbReference type="InterPro" id="IPR023198">
    <property type="entry name" value="PGP-like_dom2"/>
</dbReference>
<accession>X1SME3</accession>
<dbReference type="InterPro" id="IPR023214">
    <property type="entry name" value="HAD_sf"/>
</dbReference>
<dbReference type="InterPro" id="IPR050155">
    <property type="entry name" value="HAD-like_hydrolase_sf"/>
</dbReference>
<reference evidence="1" key="1">
    <citation type="journal article" date="2014" name="Front. Microbiol.">
        <title>High frequency of phylogenetically diverse reductive dehalogenase-homologous genes in deep subseafloor sedimentary metagenomes.</title>
        <authorList>
            <person name="Kawai M."/>
            <person name="Futagami T."/>
            <person name="Toyoda A."/>
            <person name="Takaki Y."/>
            <person name="Nishi S."/>
            <person name="Hori S."/>
            <person name="Arai W."/>
            <person name="Tsubouchi T."/>
            <person name="Morono Y."/>
            <person name="Uchiyama I."/>
            <person name="Ito T."/>
            <person name="Fujiyama A."/>
            <person name="Inagaki F."/>
            <person name="Takami H."/>
        </authorList>
    </citation>
    <scope>NUCLEOTIDE SEQUENCE</scope>
    <source>
        <strain evidence="1">Expedition CK06-06</strain>
    </source>
</reference>